<evidence type="ECO:0000313" key="3">
    <source>
        <dbReference type="Proteomes" id="UP000479710"/>
    </source>
</evidence>
<gene>
    <name evidence="2" type="ORF">E2562_020920</name>
</gene>
<dbReference type="OrthoDB" id="1736743at2759"/>
<dbReference type="PANTHER" id="PTHR34191:SF20">
    <property type="entry name" value="LATE EMBRYOGENESIS ABUNDANT PROTEIN (LEA) FAMILY PROTEIN"/>
    <property type="match status" value="1"/>
</dbReference>
<dbReference type="EMBL" id="SPHZ02000005">
    <property type="protein sequence ID" value="KAF0917543.1"/>
    <property type="molecule type" value="Genomic_DNA"/>
</dbReference>
<evidence type="ECO:0000313" key="2">
    <source>
        <dbReference type="EMBL" id="KAF0917543.1"/>
    </source>
</evidence>
<reference evidence="2 3" key="1">
    <citation type="submission" date="2019-11" db="EMBL/GenBank/DDBJ databases">
        <title>Whole genome sequence of Oryza granulata.</title>
        <authorList>
            <person name="Li W."/>
        </authorList>
    </citation>
    <scope>NUCLEOTIDE SEQUENCE [LARGE SCALE GENOMIC DNA]</scope>
    <source>
        <strain evidence="3">cv. Menghai</strain>
        <tissue evidence="2">Leaf</tissue>
    </source>
</reference>
<sequence>MVVAPLAFGQIATARNSLITMADQSSQLSYQAGEAAGHAQARREEVVEKAHDAASAAQEATREGASQAGGLVQQAGAQVQQIAQGTAGAVKSAADAVKNATGLGGN</sequence>
<dbReference type="PANTHER" id="PTHR34191">
    <property type="entry name" value="LATE EMBRYOGENESIS ABUNDANT PROTEIN (LEA) FAMILY PROTEIN"/>
    <property type="match status" value="1"/>
</dbReference>
<comment type="caution">
    <text evidence="2">The sequence shown here is derived from an EMBL/GenBank/DDBJ whole genome shotgun (WGS) entry which is preliminary data.</text>
</comment>
<name>A0A6G1E0S3_9ORYZ</name>
<accession>A0A6G1E0S3</accession>
<proteinExistence type="predicted"/>
<feature type="region of interest" description="Disordered" evidence="1">
    <location>
        <begin position="49"/>
        <end position="71"/>
    </location>
</feature>
<organism evidence="2 3">
    <name type="scientific">Oryza meyeriana var. granulata</name>
    <dbReference type="NCBI Taxonomy" id="110450"/>
    <lineage>
        <taxon>Eukaryota</taxon>
        <taxon>Viridiplantae</taxon>
        <taxon>Streptophyta</taxon>
        <taxon>Embryophyta</taxon>
        <taxon>Tracheophyta</taxon>
        <taxon>Spermatophyta</taxon>
        <taxon>Magnoliopsida</taxon>
        <taxon>Liliopsida</taxon>
        <taxon>Poales</taxon>
        <taxon>Poaceae</taxon>
        <taxon>BOP clade</taxon>
        <taxon>Oryzoideae</taxon>
        <taxon>Oryzeae</taxon>
        <taxon>Oryzinae</taxon>
        <taxon>Oryza</taxon>
        <taxon>Oryza meyeriana</taxon>
    </lineage>
</organism>
<keyword evidence="3" id="KW-1185">Reference proteome</keyword>
<protein>
    <submittedName>
        <fullName evidence="2">Uncharacterized protein</fullName>
    </submittedName>
</protein>
<dbReference type="AlphaFoldDB" id="A0A6G1E0S3"/>
<dbReference type="InterPro" id="IPR039624">
    <property type="entry name" value="LEA1/2/D7/KIN2"/>
</dbReference>
<dbReference type="Proteomes" id="UP000479710">
    <property type="component" value="Unassembled WGS sequence"/>
</dbReference>
<evidence type="ECO:0000256" key="1">
    <source>
        <dbReference type="SAM" id="MobiDB-lite"/>
    </source>
</evidence>